<dbReference type="AlphaFoldDB" id="A0A2S7YAE9"/>
<evidence type="ECO:0000313" key="2">
    <source>
        <dbReference type="Proteomes" id="UP000237441"/>
    </source>
</evidence>
<proteinExistence type="predicted"/>
<protein>
    <submittedName>
        <fullName evidence="1">Uncharacterized protein</fullName>
    </submittedName>
</protein>
<sequence>MLSLVWIIYIRSRTELASLFHLHFQSFSTPKLFDEKKFPKHVRRQTVPFTAAPNGCPGQRSSRFRGTLEKQDFGASTRRIQVTIRKFVFEPARTDGRFTREQVFKGHRK</sequence>
<comment type="caution">
    <text evidence="1">The sequence shown here is derived from an EMBL/GenBank/DDBJ whole genome shotgun (WGS) entry which is preliminary data.</text>
</comment>
<dbReference type="Proteomes" id="UP000237441">
    <property type="component" value="Unassembled WGS sequence"/>
</dbReference>
<dbReference type="EMBL" id="JRHA01000003">
    <property type="protein sequence ID" value="PQK12822.1"/>
    <property type="molecule type" value="Genomic_DNA"/>
</dbReference>
<gene>
    <name evidence="1" type="ORF">BB8028_0003g14370</name>
</gene>
<evidence type="ECO:0000313" key="1">
    <source>
        <dbReference type="EMBL" id="PQK12822.1"/>
    </source>
</evidence>
<name>A0A2S7YAE9_BEABA</name>
<organism evidence="1 2">
    <name type="scientific">Beauveria bassiana</name>
    <name type="common">White muscardine disease fungus</name>
    <name type="synonym">Tritirachium shiotae</name>
    <dbReference type="NCBI Taxonomy" id="176275"/>
    <lineage>
        <taxon>Eukaryota</taxon>
        <taxon>Fungi</taxon>
        <taxon>Dikarya</taxon>
        <taxon>Ascomycota</taxon>
        <taxon>Pezizomycotina</taxon>
        <taxon>Sordariomycetes</taxon>
        <taxon>Hypocreomycetidae</taxon>
        <taxon>Hypocreales</taxon>
        <taxon>Cordycipitaceae</taxon>
        <taxon>Beauveria</taxon>
    </lineage>
</organism>
<reference evidence="1 2" key="1">
    <citation type="submission" date="2016-07" db="EMBL/GenBank/DDBJ databases">
        <title>Comparative genomics of the entomopathogenic fungus Beauveria bassiana.</title>
        <authorList>
            <person name="Valero Jimenez C.A."/>
            <person name="Zwaan B.J."/>
            <person name="Van Kan J.A."/>
            <person name="Takken W."/>
            <person name="Debets A.J."/>
            <person name="Schoustra S.E."/>
            <person name="Koenraadt C.J."/>
        </authorList>
    </citation>
    <scope>NUCLEOTIDE SEQUENCE [LARGE SCALE GENOMIC DNA]</scope>
    <source>
        <strain evidence="1 2">ARSEF 8028</strain>
    </source>
</reference>
<accession>A0A2S7YAE9</accession>